<dbReference type="HOGENOM" id="CLU_169014_0_0_11"/>
<keyword evidence="2" id="KW-0396">Initiation factor</keyword>
<dbReference type="KEGG" id="rxy:Rxyl_2432"/>
<evidence type="ECO:0000313" key="3">
    <source>
        <dbReference type="Proteomes" id="UP000006637"/>
    </source>
</evidence>
<dbReference type="SUPFAM" id="SSF54909">
    <property type="entry name" value="Dimeric alpha+beta barrel"/>
    <property type="match status" value="1"/>
</dbReference>
<keyword evidence="3" id="KW-1185">Reference proteome</keyword>
<feature type="domain" description="Muconolactone isomerase" evidence="1">
    <location>
        <begin position="22"/>
        <end position="103"/>
    </location>
</feature>
<dbReference type="Pfam" id="PF02426">
    <property type="entry name" value="MIase"/>
    <property type="match status" value="1"/>
</dbReference>
<dbReference type="eggNOG" id="COG4829">
    <property type="taxonomic scope" value="Bacteria"/>
</dbReference>
<protein>
    <submittedName>
        <fullName evidence="2">Putative translational initiation factor</fullName>
    </submittedName>
</protein>
<reference evidence="2 3" key="1">
    <citation type="submission" date="2006-06" db="EMBL/GenBank/DDBJ databases">
        <title>Complete sequence of Rubrobacter xylanophilus DSM 9941.</title>
        <authorList>
            <consortium name="US DOE Joint Genome Institute"/>
            <person name="Copeland A."/>
            <person name="Lucas S."/>
            <person name="Lapidus A."/>
            <person name="Barry K."/>
            <person name="Detter J.C."/>
            <person name="Glavina del Rio T."/>
            <person name="Hammon N."/>
            <person name="Israni S."/>
            <person name="Dalin E."/>
            <person name="Tice H."/>
            <person name="Pitluck S."/>
            <person name="Munk A.C."/>
            <person name="Brettin T."/>
            <person name="Bruce D."/>
            <person name="Han C."/>
            <person name="Tapia R."/>
            <person name="Gilna P."/>
            <person name="Schmutz J."/>
            <person name="Larimer F."/>
            <person name="Land M."/>
            <person name="Hauser L."/>
            <person name="Kyrpides N."/>
            <person name="Lykidis A."/>
            <person name="da Costa M.S."/>
            <person name="Rainey F.A."/>
            <person name="Empadinhas N."/>
            <person name="Jolivet E."/>
            <person name="Battista J.R."/>
            <person name="Richardson P."/>
        </authorList>
    </citation>
    <scope>NUCLEOTIDE SEQUENCE [LARGE SCALE GENOMIC DNA]</scope>
    <source>
        <strain evidence="3">DSM 9941 / NBRC 16129 / PRD-1</strain>
    </source>
</reference>
<dbReference type="Gene3D" id="3.30.70.1060">
    <property type="entry name" value="Dimeric alpha+beta barrel"/>
    <property type="match status" value="1"/>
</dbReference>
<dbReference type="Proteomes" id="UP000006637">
    <property type="component" value="Chromosome"/>
</dbReference>
<dbReference type="GO" id="GO:0003743">
    <property type="term" value="F:translation initiation factor activity"/>
    <property type="evidence" value="ECO:0007669"/>
    <property type="project" value="UniProtKB-KW"/>
</dbReference>
<dbReference type="AlphaFoldDB" id="Q1ATB9"/>
<proteinExistence type="predicted"/>
<name>Q1ATB9_RUBXD</name>
<gene>
    <name evidence="2" type="ordered locus">Rxyl_2432</name>
</gene>
<accession>Q1ATB9</accession>
<dbReference type="EMBL" id="CP000386">
    <property type="protein sequence ID" value="ABG05359.1"/>
    <property type="molecule type" value="Genomic_DNA"/>
</dbReference>
<dbReference type="InterPro" id="IPR026029">
    <property type="entry name" value="MLI_dom"/>
</dbReference>
<dbReference type="STRING" id="266117.Rxyl_2432"/>
<sequence>MYKAGVGESGREEAAVLVFADIHVNPKDLSLEELWNIWEEETRAALGAREAGKVVALYKVSGQRRVLAVLDVESHDELDRILMAGLPMAEYLEMAEVLPVREYTAFAEDIRRRWQQ</sequence>
<evidence type="ECO:0000313" key="2">
    <source>
        <dbReference type="EMBL" id="ABG05359.1"/>
    </source>
</evidence>
<evidence type="ECO:0000259" key="1">
    <source>
        <dbReference type="Pfam" id="PF02426"/>
    </source>
</evidence>
<dbReference type="InterPro" id="IPR011008">
    <property type="entry name" value="Dimeric_a/b-barrel"/>
</dbReference>
<organism evidence="2 3">
    <name type="scientific">Rubrobacter xylanophilus (strain DSM 9941 / JCM 11954 / NBRC 16129 / PRD-1)</name>
    <dbReference type="NCBI Taxonomy" id="266117"/>
    <lineage>
        <taxon>Bacteria</taxon>
        <taxon>Bacillati</taxon>
        <taxon>Actinomycetota</taxon>
        <taxon>Rubrobacteria</taxon>
        <taxon>Rubrobacterales</taxon>
        <taxon>Rubrobacteraceae</taxon>
        <taxon>Rubrobacter</taxon>
    </lineage>
</organism>
<keyword evidence="2" id="KW-0648">Protein biosynthesis</keyword>